<dbReference type="EMBL" id="JOJR01000245">
    <property type="protein sequence ID" value="RCN41220.1"/>
    <property type="molecule type" value="Genomic_DNA"/>
</dbReference>
<proteinExistence type="predicted"/>
<evidence type="ECO:0000256" key="2">
    <source>
        <dbReference type="ARBA" id="ARBA00022737"/>
    </source>
</evidence>
<dbReference type="AlphaFoldDB" id="A0A368GDW4"/>
<evidence type="ECO:0000313" key="4">
    <source>
        <dbReference type="Proteomes" id="UP000252519"/>
    </source>
</evidence>
<protein>
    <recommendedName>
        <fullName evidence="5">WD domain, G-beta repeat protein</fullName>
    </recommendedName>
</protein>
<accession>A0A368GDW4</accession>
<dbReference type="STRING" id="29170.A0A368GDW4"/>
<dbReference type="InterPro" id="IPR040324">
    <property type="entry name" value="WDR44/Dgr2"/>
</dbReference>
<dbReference type="Gene3D" id="2.130.10.10">
    <property type="entry name" value="YVTN repeat-like/Quinoprotein amine dehydrogenase"/>
    <property type="match status" value="1"/>
</dbReference>
<evidence type="ECO:0008006" key="5">
    <source>
        <dbReference type="Google" id="ProtNLM"/>
    </source>
</evidence>
<comment type="caution">
    <text evidence="3">The sequence shown here is derived from an EMBL/GenBank/DDBJ whole genome shotgun (WGS) entry which is preliminary data.</text>
</comment>
<dbReference type="OrthoDB" id="1932312at2759"/>
<name>A0A368GDW4_ANCCA</name>
<organism evidence="3 4">
    <name type="scientific">Ancylostoma caninum</name>
    <name type="common">Dog hookworm</name>
    <dbReference type="NCBI Taxonomy" id="29170"/>
    <lineage>
        <taxon>Eukaryota</taxon>
        <taxon>Metazoa</taxon>
        <taxon>Ecdysozoa</taxon>
        <taxon>Nematoda</taxon>
        <taxon>Chromadorea</taxon>
        <taxon>Rhabditida</taxon>
        <taxon>Rhabditina</taxon>
        <taxon>Rhabditomorpha</taxon>
        <taxon>Strongyloidea</taxon>
        <taxon>Ancylostomatidae</taxon>
        <taxon>Ancylostomatinae</taxon>
        <taxon>Ancylostoma</taxon>
    </lineage>
</organism>
<dbReference type="InterPro" id="IPR015943">
    <property type="entry name" value="WD40/YVTN_repeat-like_dom_sf"/>
</dbReference>
<dbReference type="Proteomes" id="UP000252519">
    <property type="component" value="Unassembled WGS sequence"/>
</dbReference>
<keyword evidence="4" id="KW-1185">Reference proteome</keyword>
<dbReference type="PANTHER" id="PTHR14221:SF0">
    <property type="entry name" value="WD REPEAT-CONTAINING PROTEIN 44"/>
    <property type="match status" value="1"/>
</dbReference>
<keyword evidence="1" id="KW-0853">WD repeat</keyword>
<reference evidence="3 4" key="1">
    <citation type="submission" date="2014-10" db="EMBL/GenBank/DDBJ databases">
        <title>Draft genome of the hookworm Ancylostoma caninum.</title>
        <authorList>
            <person name="Mitreva M."/>
        </authorList>
    </citation>
    <scope>NUCLEOTIDE SEQUENCE [LARGE SCALE GENOMIC DNA]</scope>
    <source>
        <strain evidence="3 4">Baltimore</strain>
    </source>
</reference>
<evidence type="ECO:0000313" key="3">
    <source>
        <dbReference type="EMBL" id="RCN41220.1"/>
    </source>
</evidence>
<evidence type="ECO:0000256" key="1">
    <source>
        <dbReference type="ARBA" id="ARBA00022574"/>
    </source>
</evidence>
<dbReference type="PANTHER" id="PTHR14221">
    <property type="entry name" value="WD REPEAT DOMAIN 44"/>
    <property type="match status" value="1"/>
</dbReference>
<sequence>MSEALHLARVFHCFFVVQYVLEKTGRKADMWQDLLVYISKKEEPVDEKLIQEMLTGSVTSIDPRIRMYDVRDKALTCKFHRAQNEHSQIRAPFSPDGKHTVCGSEEKYHIFTTFFRYNGSLTFHWII</sequence>
<keyword evidence="2" id="KW-0677">Repeat</keyword>
<gene>
    <name evidence="3" type="ORF">ANCCAN_12826</name>
</gene>